<keyword evidence="1" id="KW-0472">Membrane</keyword>
<proteinExistence type="predicted"/>
<keyword evidence="1" id="KW-0812">Transmembrane</keyword>
<keyword evidence="3" id="KW-0675">Receptor</keyword>
<dbReference type="Pfam" id="PF13676">
    <property type="entry name" value="TIR_2"/>
    <property type="match status" value="1"/>
</dbReference>
<feature type="transmembrane region" description="Helical" evidence="1">
    <location>
        <begin position="329"/>
        <end position="350"/>
    </location>
</feature>
<dbReference type="InterPro" id="IPR000157">
    <property type="entry name" value="TIR_dom"/>
</dbReference>
<evidence type="ECO:0000259" key="2">
    <source>
        <dbReference type="Pfam" id="PF13676"/>
    </source>
</evidence>
<dbReference type="EMBL" id="JADJNC010000008">
    <property type="protein sequence ID" value="MBK7422534.1"/>
    <property type="molecule type" value="Genomic_DNA"/>
</dbReference>
<name>A0A9D7FDW7_9RHOO</name>
<evidence type="ECO:0000313" key="3">
    <source>
        <dbReference type="EMBL" id="MBK7422534.1"/>
    </source>
</evidence>
<organism evidence="3 4">
    <name type="scientific">Candidatus Propionivibrio dominans</name>
    <dbReference type="NCBI Taxonomy" id="2954373"/>
    <lineage>
        <taxon>Bacteria</taxon>
        <taxon>Pseudomonadati</taxon>
        <taxon>Pseudomonadota</taxon>
        <taxon>Betaproteobacteria</taxon>
        <taxon>Rhodocyclales</taxon>
        <taxon>Rhodocyclaceae</taxon>
        <taxon>Propionivibrio</taxon>
    </lineage>
</organism>
<dbReference type="Proteomes" id="UP000886602">
    <property type="component" value="Unassembled WGS sequence"/>
</dbReference>
<dbReference type="AlphaFoldDB" id="A0A9D7FDW7"/>
<sequence length="519" mass="55290">MFASLLRYRWLRELRALWPWAAGLLLLALAGQFALTSPRSSINLDSIGALKALPGQAITLRGLAGDESFITYTSGREGSLDLRFDQARLAPETLELLRRVGIAAPDGDAPASWITRAEPGIGAESMSRFEVMAASSGRIPDALLLRVLAGATVRQARLEVVSHGAPLSVSLSLPWTGDAHAPRKILRLGETELVLPGTLPVKLLVPADAKWRAIMTLPEQQPLPAAALTFGAFTGRDGGGLAVAAVGLEAVPGAAAFLACGATAESLLWRAAGRLASGDCPAAPASVRVRSLALRADGADLAVGGNAWVSKDGQPLGEDLLTRLRQQPVWWALLLLVDGLLLAWTLLALLPGPRRIELRGVFISYRRADSGPQVGRLHDRLVEQLGAERVFLDLESIPAGEDFDHFITDSLAKVDIVLAVIGPHWLDVRDTSGRRRLEATDDLVRREIAAALAAGLRVIPVLVGGSSMPTAEHLPPDLADLVRHNAAVIGDRQFLRDADDLIEQLGYAPGHFAGNARNS</sequence>
<dbReference type="SUPFAM" id="SSF52200">
    <property type="entry name" value="Toll/Interleukin receptor TIR domain"/>
    <property type="match status" value="1"/>
</dbReference>
<dbReference type="InterPro" id="IPR035897">
    <property type="entry name" value="Toll_tir_struct_dom_sf"/>
</dbReference>
<keyword evidence="1" id="KW-1133">Transmembrane helix</keyword>
<protein>
    <submittedName>
        <fullName evidence="3">Toll/interleukin-1 receptor domain-containing protein</fullName>
    </submittedName>
</protein>
<accession>A0A9D7FDW7</accession>
<gene>
    <name evidence="3" type="ORF">IPJ48_05240</name>
</gene>
<evidence type="ECO:0000313" key="4">
    <source>
        <dbReference type="Proteomes" id="UP000886602"/>
    </source>
</evidence>
<reference evidence="3" key="1">
    <citation type="submission" date="2020-10" db="EMBL/GenBank/DDBJ databases">
        <title>Connecting structure to function with the recovery of over 1000 high-quality activated sludge metagenome-assembled genomes encoding full-length rRNA genes using long-read sequencing.</title>
        <authorList>
            <person name="Singleton C.M."/>
            <person name="Petriglieri F."/>
            <person name="Kristensen J.M."/>
            <person name="Kirkegaard R.H."/>
            <person name="Michaelsen T.Y."/>
            <person name="Andersen M.H."/>
            <person name="Karst S.M."/>
            <person name="Dueholm M.S."/>
            <person name="Nielsen P.H."/>
            <person name="Albertsen M."/>
        </authorList>
    </citation>
    <scope>NUCLEOTIDE SEQUENCE</scope>
    <source>
        <strain evidence="3">EsbW_18-Q3-R4-48_MAXAC.044</strain>
    </source>
</reference>
<feature type="domain" description="TIR" evidence="2">
    <location>
        <begin position="361"/>
        <end position="469"/>
    </location>
</feature>
<evidence type="ECO:0000256" key="1">
    <source>
        <dbReference type="SAM" id="Phobius"/>
    </source>
</evidence>
<comment type="caution">
    <text evidence="3">The sequence shown here is derived from an EMBL/GenBank/DDBJ whole genome shotgun (WGS) entry which is preliminary data.</text>
</comment>
<dbReference type="Gene3D" id="3.40.50.10140">
    <property type="entry name" value="Toll/interleukin-1 receptor homology (TIR) domain"/>
    <property type="match status" value="1"/>
</dbReference>
<dbReference type="GO" id="GO:0007165">
    <property type="term" value="P:signal transduction"/>
    <property type="evidence" value="ECO:0007669"/>
    <property type="project" value="InterPro"/>
</dbReference>